<evidence type="ECO:0000256" key="1">
    <source>
        <dbReference type="SAM" id="MobiDB-lite"/>
    </source>
</evidence>
<sequence length="146" mass="16397">MGAGTQRRRRKGRETAVLGLLVGRTWRSPPRLPRPNRLADHPPGALGSANLTNAVPFPLYPASYKFMGSHWTLRDMPDRHNVPLEATFYITEKIKTLILSRSYCYTIDRGFNGDDGDDADLSEENITGQDGKDEGPCLRYHWLPSA</sequence>
<dbReference type="RefSeq" id="XP_024936317.1">
    <property type="nucleotide sequence ID" value="XM_025080549.1"/>
</dbReference>
<evidence type="ECO:0000313" key="2">
    <source>
        <dbReference type="Proteomes" id="UP000694920"/>
    </source>
</evidence>
<organism evidence="2 3">
    <name type="scientific">Cephus cinctus</name>
    <name type="common">Wheat stem sawfly</name>
    <dbReference type="NCBI Taxonomy" id="211228"/>
    <lineage>
        <taxon>Eukaryota</taxon>
        <taxon>Metazoa</taxon>
        <taxon>Ecdysozoa</taxon>
        <taxon>Arthropoda</taxon>
        <taxon>Hexapoda</taxon>
        <taxon>Insecta</taxon>
        <taxon>Pterygota</taxon>
        <taxon>Neoptera</taxon>
        <taxon>Endopterygota</taxon>
        <taxon>Hymenoptera</taxon>
        <taxon>Cephoidea</taxon>
        <taxon>Cephidae</taxon>
        <taxon>Cephus</taxon>
    </lineage>
</organism>
<evidence type="ECO:0000313" key="3">
    <source>
        <dbReference type="RefSeq" id="XP_024936317.1"/>
    </source>
</evidence>
<proteinExistence type="predicted"/>
<gene>
    <name evidence="3 4" type="primary">LOC112493723</name>
</gene>
<accession>A0AAJ7R977</accession>
<dbReference type="GeneID" id="112493723"/>
<dbReference type="RefSeq" id="XP_024936318.1">
    <property type="nucleotide sequence ID" value="XM_025080550.1"/>
</dbReference>
<protein>
    <submittedName>
        <fullName evidence="3 4">Uncharacterized protein LOC112493723</fullName>
    </submittedName>
</protein>
<dbReference type="Proteomes" id="UP000694920">
    <property type="component" value="Unplaced"/>
</dbReference>
<reference evidence="3 4" key="1">
    <citation type="submission" date="2025-04" db="UniProtKB">
        <authorList>
            <consortium name="RefSeq"/>
        </authorList>
    </citation>
    <scope>IDENTIFICATION</scope>
</reference>
<feature type="region of interest" description="Disordered" evidence="1">
    <location>
        <begin position="28"/>
        <end position="47"/>
    </location>
</feature>
<dbReference type="AlphaFoldDB" id="A0AAJ7R977"/>
<keyword evidence="2" id="KW-1185">Reference proteome</keyword>
<name>A0AAJ7R977_CEPCN</name>
<dbReference type="KEGG" id="ccin:112493723"/>
<evidence type="ECO:0000313" key="4">
    <source>
        <dbReference type="RefSeq" id="XP_024936318.1"/>
    </source>
</evidence>